<evidence type="ECO:0000259" key="2">
    <source>
        <dbReference type="Pfam" id="PF00248"/>
    </source>
</evidence>
<dbReference type="PATRIC" id="fig|1162668.3.peg.735"/>
<dbReference type="PANTHER" id="PTHR43625">
    <property type="entry name" value="AFLATOXIN B1 ALDEHYDE REDUCTASE"/>
    <property type="match status" value="1"/>
</dbReference>
<keyword evidence="1" id="KW-0560">Oxidoreductase</keyword>
<sequence>MGPAVAKSEALYLIRSAVERGVTFFDTARAYGAFINEETVAEVFEPFRDNVVIATKSGFKEGNSSEGLDSRPERIKEVAGAVKNLIQEGKVKCFGLSEAGWKSYGGLMKSSL</sequence>
<dbReference type="HOGENOM" id="CLU_2142781_0_0_0"/>
<reference evidence="4" key="2">
    <citation type="submission" date="2012-03" db="EMBL/GenBank/DDBJ databases">
        <title>The complete genome sequence of the pioneer microbe on fresh volcanic deposit, Leptospirillum ferrooxidans strain C2-3.</title>
        <authorList>
            <person name="Fujimura R."/>
            <person name="Sato Y."/>
            <person name="Nishizawa T."/>
            <person name="Nanba K."/>
            <person name="Oshima K."/>
            <person name="Hattori M."/>
            <person name="Kamijo T."/>
            <person name="Ohta H."/>
        </authorList>
    </citation>
    <scope>NUCLEOTIDE SEQUENCE [LARGE SCALE GENOMIC DNA]</scope>
    <source>
        <strain evidence="4">C2-3</strain>
    </source>
</reference>
<dbReference type="Gene3D" id="3.20.20.100">
    <property type="entry name" value="NADP-dependent oxidoreductase domain"/>
    <property type="match status" value="1"/>
</dbReference>
<name>I0IM46_LEPFC</name>
<feature type="domain" description="NADP-dependent oxidoreductase" evidence="2">
    <location>
        <begin position="5"/>
        <end position="67"/>
    </location>
</feature>
<accession>I0IM46</accession>
<dbReference type="Proteomes" id="UP000007382">
    <property type="component" value="Chromosome"/>
</dbReference>
<organism evidence="3 4">
    <name type="scientific">Leptospirillum ferrooxidans (strain C2-3)</name>
    <dbReference type="NCBI Taxonomy" id="1162668"/>
    <lineage>
        <taxon>Bacteria</taxon>
        <taxon>Pseudomonadati</taxon>
        <taxon>Nitrospirota</taxon>
        <taxon>Nitrospiria</taxon>
        <taxon>Nitrospirales</taxon>
        <taxon>Nitrospiraceae</taxon>
        <taxon>Leptospirillum</taxon>
    </lineage>
</organism>
<dbReference type="SUPFAM" id="SSF51430">
    <property type="entry name" value="NAD(P)-linked oxidoreductase"/>
    <property type="match status" value="1"/>
</dbReference>
<reference evidence="3 4" key="1">
    <citation type="journal article" date="2012" name="J. Bacteriol.">
        <title>Complete Genome Sequence of Leptospirillum ferrooxidans Strain C2-3, Isolated from a Fresh Volcanic Ash Deposit on the Island of Miyake, Japan.</title>
        <authorList>
            <person name="Fujimura R."/>
            <person name="Sato Y."/>
            <person name="Nishizawa T."/>
            <person name="Oshima K."/>
            <person name="Kim S.-W."/>
            <person name="Hattori M."/>
            <person name="Kamijo T."/>
            <person name="Ohta H."/>
        </authorList>
    </citation>
    <scope>NUCLEOTIDE SEQUENCE [LARGE SCALE GENOMIC DNA]</scope>
    <source>
        <strain evidence="3 4">C2-3</strain>
    </source>
</reference>
<dbReference type="InterPro" id="IPR036812">
    <property type="entry name" value="NAD(P)_OxRdtase_dom_sf"/>
</dbReference>
<dbReference type="AlphaFoldDB" id="I0IM46"/>
<dbReference type="EMBL" id="AP012342">
    <property type="protein sequence ID" value="BAM06345.1"/>
    <property type="molecule type" value="Genomic_DNA"/>
</dbReference>
<dbReference type="KEGG" id="lfc:LFE_0629"/>
<gene>
    <name evidence="3" type="ordered locus">LFE_0629</name>
</gene>
<dbReference type="eggNOG" id="COG0667">
    <property type="taxonomic scope" value="Bacteria"/>
</dbReference>
<keyword evidence="4" id="KW-1185">Reference proteome</keyword>
<dbReference type="InterPro" id="IPR050791">
    <property type="entry name" value="Aldo-Keto_reductase"/>
</dbReference>
<evidence type="ECO:0000313" key="4">
    <source>
        <dbReference type="Proteomes" id="UP000007382"/>
    </source>
</evidence>
<evidence type="ECO:0000256" key="1">
    <source>
        <dbReference type="ARBA" id="ARBA00023002"/>
    </source>
</evidence>
<dbReference type="PANTHER" id="PTHR43625:SF77">
    <property type="entry name" value="ALDO-KETO REDUCTASE"/>
    <property type="match status" value="1"/>
</dbReference>
<proteinExistence type="predicted"/>
<dbReference type="GO" id="GO:0016491">
    <property type="term" value="F:oxidoreductase activity"/>
    <property type="evidence" value="ECO:0007669"/>
    <property type="project" value="UniProtKB-KW"/>
</dbReference>
<protein>
    <submittedName>
        <fullName evidence="3">Putative aldo/keto reductase</fullName>
    </submittedName>
</protein>
<dbReference type="GO" id="GO:0005737">
    <property type="term" value="C:cytoplasm"/>
    <property type="evidence" value="ECO:0007669"/>
    <property type="project" value="TreeGrafter"/>
</dbReference>
<dbReference type="InterPro" id="IPR023210">
    <property type="entry name" value="NADP_OxRdtase_dom"/>
</dbReference>
<evidence type="ECO:0000313" key="3">
    <source>
        <dbReference type="EMBL" id="BAM06345.1"/>
    </source>
</evidence>
<dbReference type="Pfam" id="PF00248">
    <property type="entry name" value="Aldo_ket_red"/>
    <property type="match status" value="1"/>
</dbReference>